<dbReference type="Gene3D" id="1.10.490.10">
    <property type="entry name" value="Globins"/>
    <property type="match status" value="1"/>
</dbReference>
<evidence type="ECO:0000256" key="4">
    <source>
        <dbReference type="ARBA" id="ARBA00023004"/>
    </source>
</evidence>
<keyword evidence="5" id="KW-0732">Signal</keyword>
<accession>A0ABP7TZY5</accession>
<dbReference type="SUPFAM" id="SSF46458">
    <property type="entry name" value="Globin-like"/>
    <property type="match status" value="1"/>
</dbReference>
<keyword evidence="4" id="KW-0408">Iron</keyword>
<dbReference type="Pfam" id="PF01152">
    <property type="entry name" value="Bac_globin"/>
    <property type="match status" value="1"/>
</dbReference>
<keyword evidence="1" id="KW-0813">Transport</keyword>
<gene>
    <name evidence="6" type="ORF">GCM10022212_34950</name>
</gene>
<name>A0ABP7TZY5_9BURK</name>
<comment type="caution">
    <text evidence="6">The sequence shown here is derived from an EMBL/GenBank/DDBJ whole genome shotgun (WGS) entry which is preliminary data.</text>
</comment>
<dbReference type="InterPro" id="IPR001486">
    <property type="entry name" value="Hemoglobin_trunc"/>
</dbReference>
<proteinExistence type="predicted"/>
<evidence type="ECO:0000256" key="1">
    <source>
        <dbReference type="ARBA" id="ARBA00022448"/>
    </source>
</evidence>
<dbReference type="CDD" id="cd00454">
    <property type="entry name" value="TrHb1_N"/>
    <property type="match status" value="1"/>
</dbReference>
<feature type="chain" id="PRO_5047161946" evidence="5">
    <location>
        <begin position="26"/>
        <end position="145"/>
    </location>
</feature>
<organism evidence="6 7">
    <name type="scientific">Actimicrobium antarcticum</name>
    <dbReference type="NCBI Taxonomy" id="1051899"/>
    <lineage>
        <taxon>Bacteria</taxon>
        <taxon>Pseudomonadati</taxon>
        <taxon>Pseudomonadota</taxon>
        <taxon>Betaproteobacteria</taxon>
        <taxon>Burkholderiales</taxon>
        <taxon>Oxalobacteraceae</taxon>
        <taxon>Actimicrobium</taxon>
    </lineage>
</organism>
<dbReference type="InterPro" id="IPR012292">
    <property type="entry name" value="Globin/Proto"/>
</dbReference>
<dbReference type="EMBL" id="BAAAZE010000014">
    <property type="protein sequence ID" value="GAA4032904.1"/>
    <property type="molecule type" value="Genomic_DNA"/>
</dbReference>
<dbReference type="RefSeq" id="WP_344765335.1">
    <property type="nucleotide sequence ID" value="NZ_BAAAZE010000014.1"/>
</dbReference>
<dbReference type="InterPro" id="IPR009050">
    <property type="entry name" value="Globin-like_sf"/>
</dbReference>
<keyword evidence="2" id="KW-0349">Heme</keyword>
<keyword evidence="7" id="KW-1185">Reference proteome</keyword>
<keyword evidence="3" id="KW-0479">Metal-binding</keyword>
<protein>
    <submittedName>
        <fullName evidence="6">Group 1 truncated hemoglobin</fullName>
    </submittedName>
</protein>
<evidence type="ECO:0000313" key="6">
    <source>
        <dbReference type="EMBL" id="GAA4032904.1"/>
    </source>
</evidence>
<sequence>MNWFVSRLATLLLLSSLTMGAPAWAADELFQGLGRQSGIDRLVDTLVPLLLADVRLGNSLQDPNIDMVHFKQKLAEQFCDLSGGACKYSGKDMATIHDGLDITAAQFYALVEDLQLAMDREGVTPAMQNRLLARLAPMFRDVVTR</sequence>
<evidence type="ECO:0000256" key="3">
    <source>
        <dbReference type="ARBA" id="ARBA00022723"/>
    </source>
</evidence>
<feature type="signal peptide" evidence="5">
    <location>
        <begin position="1"/>
        <end position="25"/>
    </location>
</feature>
<reference evidence="7" key="1">
    <citation type="journal article" date="2019" name="Int. J. Syst. Evol. Microbiol.">
        <title>The Global Catalogue of Microorganisms (GCM) 10K type strain sequencing project: providing services to taxonomists for standard genome sequencing and annotation.</title>
        <authorList>
            <consortium name="The Broad Institute Genomics Platform"/>
            <consortium name="The Broad Institute Genome Sequencing Center for Infectious Disease"/>
            <person name="Wu L."/>
            <person name="Ma J."/>
        </authorList>
    </citation>
    <scope>NUCLEOTIDE SEQUENCE [LARGE SCALE GENOMIC DNA]</scope>
    <source>
        <strain evidence="7">JCM 16673</strain>
    </source>
</reference>
<evidence type="ECO:0000256" key="5">
    <source>
        <dbReference type="SAM" id="SignalP"/>
    </source>
</evidence>
<evidence type="ECO:0000256" key="2">
    <source>
        <dbReference type="ARBA" id="ARBA00022617"/>
    </source>
</evidence>
<dbReference type="Proteomes" id="UP001501353">
    <property type="component" value="Unassembled WGS sequence"/>
</dbReference>
<evidence type="ECO:0000313" key="7">
    <source>
        <dbReference type="Proteomes" id="UP001501353"/>
    </source>
</evidence>